<keyword evidence="1" id="KW-1133">Transmembrane helix</keyword>
<keyword evidence="1" id="KW-0472">Membrane</keyword>
<dbReference type="EMBL" id="JAYERP010000001">
    <property type="protein sequence ID" value="MEA3569656.1"/>
    <property type="molecule type" value="Genomic_DNA"/>
</dbReference>
<dbReference type="Proteomes" id="UP001292216">
    <property type="component" value="Unassembled WGS sequence"/>
</dbReference>
<name>A0ABU5PIE3_9BACL</name>
<keyword evidence="1" id="KW-0812">Transmembrane</keyword>
<comment type="caution">
    <text evidence="2">The sequence shown here is derived from an EMBL/GenBank/DDBJ whole genome shotgun (WGS) entry which is preliminary data.</text>
</comment>
<organism evidence="2 3">
    <name type="scientific">Paenibacillus phoenicis</name>
    <dbReference type="NCBI Taxonomy" id="554117"/>
    <lineage>
        <taxon>Bacteria</taxon>
        <taxon>Bacillati</taxon>
        <taxon>Bacillota</taxon>
        <taxon>Bacilli</taxon>
        <taxon>Bacillales</taxon>
        <taxon>Paenibacillaceae</taxon>
        <taxon>Paenibacillus</taxon>
    </lineage>
</organism>
<evidence type="ECO:0000256" key="1">
    <source>
        <dbReference type="SAM" id="Phobius"/>
    </source>
</evidence>
<feature type="transmembrane region" description="Helical" evidence="1">
    <location>
        <begin position="7"/>
        <end position="26"/>
    </location>
</feature>
<protein>
    <submittedName>
        <fullName evidence="2">Uncharacterized protein</fullName>
    </submittedName>
</protein>
<proteinExistence type="predicted"/>
<evidence type="ECO:0000313" key="2">
    <source>
        <dbReference type="EMBL" id="MEA3569656.1"/>
    </source>
</evidence>
<keyword evidence="3" id="KW-1185">Reference proteome</keyword>
<evidence type="ECO:0000313" key="3">
    <source>
        <dbReference type="Proteomes" id="UP001292216"/>
    </source>
</evidence>
<sequence length="154" mass="17042">MINHVKSLVWLLFSVSSFLAVAIYMLDIGANQNASYDALAVQLHGVGRSVYALEGSVLTSETGERSRDDDPLGDTSGGFSGNDLLHRIPDWIELGVEIEVNGEVLNTVPFGLLEDVLEQSRKRALEVLDLRANYSIEHRFDSSGKEVRVIIQRK</sequence>
<dbReference type="RefSeq" id="WP_260070319.1">
    <property type="nucleotide sequence ID" value="NZ_CBCSKM010000011.1"/>
</dbReference>
<accession>A0ABU5PIE3</accession>
<reference evidence="2 3" key="1">
    <citation type="submission" date="2023-12" db="EMBL/GenBank/DDBJ databases">
        <title>Whole genome sequencing of Paenibacillus phoenicis isolated from the Phoenix Mars Lander spacecraft assembly facility.</title>
        <authorList>
            <person name="Garcia A."/>
            <person name="Venkateswaran K."/>
        </authorList>
    </citation>
    <scope>NUCLEOTIDE SEQUENCE [LARGE SCALE GENOMIC DNA]</scope>
    <source>
        <strain evidence="2 3">3PO2SA</strain>
    </source>
</reference>
<gene>
    <name evidence="2" type="ORF">U9M73_06545</name>
</gene>